<gene>
    <name evidence="4" type="ORF">UFOPK3772_00847</name>
</gene>
<evidence type="ECO:0000256" key="3">
    <source>
        <dbReference type="ARBA" id="ARBA00023274"/>
    </source>
</evidence>
<sequence>MAGANKANTVAELAEQFRTSSATVLTEYRGLTVAQLKKLRRSLGPTVSYTVVKNTLTKIAAKEAGVTGLDDLLAGPSAIAFVKGDPVDAAKGIRNFAKENPNLVIKGGVMYGVVLAAADIQKLADLESREVLLAKLAGAMKAKQSQAAALFAAPLSKTARALGALQTKLESQAPAAAAPAAVVEELAVEEVAAEEVVADEAATDAILTEEIAETVADEAAVEESTEG</sequence>
<dbReference type="InterPro" id="IPR043141">
    <property type="entry name" value="Ribosomal_uL10-like_sf"/>
</dbReference>
<dbReference type="AlphaFoldDB" id="A0A6J7JB28"/>
<proteinExistence type="inferred from homology"/>
<dbReference type="GO" id="GO:0006412">
    <property type="term" value="P:translation"/>
    <property type="evidence" value="ECO:0007669"/>
    <property type="project" value="InterPro"/>
</dbReference>
<dbReference type="InterPro" id="IPR001790">
    <property type="entry name" value="Ribosomal_uL10"/>
</dbReference>
<evidence type="ECO:0000313" key="4">
    <source>
        <dbReference type="EMBL" id="CAB4939927.1"/>
    </source>
</evidence>
<dbReference type="SUPFAM" id="SSF160369">
    <property type="entry name" value="Ribosomal protein L10-like"/>
    <property type="match status" value="1"/>
</dbReference>
<evidence type="ECO:0000256" key="1">
    <source>
        <dbReference type="ARBA" id="ARBA00008889"/>
    </source>
</evidence>
<comment type="similarity">
    <text evidence="1">Belongs to the universal ribosomal protein uL10 family.</text>
</comment>
<dbReference type="GO" id="GO:0003735">
    <property type="term" value="F:structural constituent of ribosome"/>
    <property type="evidence" value="ECO:0007669"/>
    <property type="project" value="InterPro"/>
</dbReference>
<dbReference type="InterPro" id="IPR002363">
    <property type="entry name" value="Ribosomal_uL10_CS_bac"/>
</dbReference>
<dbReference type="Gene3D" id="3.30.70.1730">
    <property type="match status" value="1"/>
</dbReference>
<keyword evidence="2" id="KW-0689">Ribosomal protein</keyword>
<dbReference type="InterPro" id="IPR022973">
    <property type="entry name" value="Ribosomal_uL10_bac"/>
</dbReference>
<dbReference type="PROSITE" id="PS01109">
    <property type="entry name" value="RIBOSOMAL_L10"/>
    <property type="match status" value="1"/>
</dbReference>
<dbReference type="InterPro" id="IPR047865">
    <property type="entry name" value="Ribosomal_uL10_bac_type"/>
</dbReference>
<dbReference type="Gene3D" id="6.10.250.290">
    <property type="match status" value="1"/>
</dbReference>
<dbReference type="PANTHER" id="PTHR11560">
    <property type="entry name" value="39S RIBOSOMAL PROTEIN L10, MITOCHONDRIAL"/>
    <property type="match status" value="1"/>
</dbReference>
<dbReference type="GO" id="GO:0015934">
    <property type="term" value="C:large ribosomal subunit"/>
    <property type="evidence" value="ECO:0007669"/>
    <property type="project" value="InterPro"/>
</dbReference>
<evidence type="ECO:0000256" key="2">
    <source>
        <dbReference type="ARBA" id="ARBA00022980"/>
    </source>
</evidence>
<accession>A0A6J7JB28</accession>
<organism evidence="4">
    <name type="scientific">freshwater metagenome</name>
    <dbReference type="NCBI Taxonomy" id="449393"/>
    <lineage>
        <taxon>unclassified sequences</taxon>
        <taxon>metagenomes</taxon>
        <taxon>ecological metagenomes</taxon>
    </lineage>
</organism>
<dbReference type="NCBIfam" id="NF000955">
    <property type="entry name" value="PRK00099.1-1"/>
    <property type="match status" value="1"/>
</dbReference>
<protein>
    <submittedName>
        <fullName evidence="4">Unannotated protein</fullName>
    </submittedName>
</protein>
<dbReference type="Pfam" id="PF00466">
    <property type="entry name" value="Ribosomal_L10"/>
    <property type="match status" value="1"/>
</dbReference>
<name>A0A6J7JB28_9ZZZZ</name>
<reference evidence="4" key="1">
    <citation type="submission" date="2020-05" db="EMBL/GenBank/DDBJ databases">
        <authorList>
            <person name="Chiriac C."/>
            <person name="Salcher M."/>
            <person name="Ghai R."/>
            <person name="Kavagutti S V."/>
        </authorList>
    </citation>
    <scope>NUCLEOTIDE SEQUENCE</scope>
</reference>
<dbReference type="HAMAP" id="MF_00362">
    <property type="entry name" value="Ribosomal_uL10"/>
    <property type="match status" value="1"/>
</dbReference>
<dbReference type="EMBL" id="CAFBNE010000019">
    <property type="protein sequence ID" value="CAB4939927.1"/>
    <property type="molecule type" value="Genomic_DNA"/>
</dbReference>
<dbReference type="CDD" id="cd05797">
    <property type="entry name" value="Ribosomal_L10"/>
    <property type="match status" value="1"/>
</dbReference>
<keyword evidence="3" id="KW-0687">Ribonucleoprotein</keyword>